<dbReference type="AlphaFoldDB" id="A0A7W7Q6L0"/>
<dbReference type="RefSeq" id="WP_184811830.1">
    <property type="nucleotide sequence ID" value="NZ_JACHJQ010000004.1"/>
</dbReference>
<reference evidence="1 2" key="1">
    <citation type="submission" date="2020-08" db="EMBL/GenBank/DDBJ databases">
        <title>Genomic Encyclopedia of Type Strains, Phase III (KMG-III): the genomes of soil and plant-associated and newly described type strains.</title>
        <authorList>
            <person name="Whitman W."/>
        </authorList>
    </citation>
    <scope>NUCLEOTIDE SEQUENCE [LARGE SCALE GENOMIC DNA]</scope>
    <source>
        <strain evidence="1 2">CECT 8960</strain>
    </source>
</reference>
<keyword evidence="1" id="KW-0808">Transferase</keyword>
<sequence length="383" mass="42339">MTTAEPGRLAASVHHHGRHDALIDTPPHAAPGKVDAIIVPTARSAKEMAYAVNLAKRLGCVLVALCSRWSIFTEVVKVARPFGTEVIVIDARRLPPGVLPRFSTDRLLAGTRFYRTTDTSQKRNLGLLIARLSGWERVAFLDDDITIPEPSDLKVAAGLTDRYAGVGLQIDPRSPSFPDNSVVCHAYRDAGGDQGMFVGGGALVVGSASMTSFFPNIYNEDWFFLLGEDNLRPVTMVGRALQRPYDPYEDGSRAQVEELGDCLAEGLFWLFDNGGSIQDADAVFWQSFLARRISFIADVVAMVNRMPGGGGKRLRMLAALKAARDRSERIKPDLCTQFVARWRNDRVTWRNHVDELQERHRVKNAEKVLTTLGLTGQSRYLSS</sequence>
<organism evidence="1 2">
    <name type="scientific">Actinophytocola algeriensis</name>
    <dbReference type="NCBI Taxonomy" id="1768010"/>
    <lineage>
        <taxon>Bacteria</taxon>
        <taxon>Bacillati</taxon>
        <taxon>Actinomycetota</taxon>
        <taxon>Actinomycetes</taxon>
        <taxon>Pseudonocardiales</taxon>
        <taxon>Pseudonocardiaceae</taxon>
    </lineage>
</organism>
<evidence type="ECO:0000313" key="1">
    <source>
        <dbReference type="EMBL" id="MBB4907669.1"/>
    </source>
</evidence>
<dbReference type="Proteomes" id="UP000520767">
    <property type="component" value="Unassembled WGS sequence"/>
</dbReference>
<proteinExistence type="predicted"/>
<evidence type="ECO:0000313" key="2">
    <source>
        <dbReference type="Proteomes" id="UP000520767"/>
    </source>
</evidence>
<accession>A0A7W7Q6L0</accession>
<name>A0A7W7Q6L0_9PSEU</name>
<protein>
    <submittedName>
        <fullName evidence="1">Glycosyltransferase involved in cell wall biosynthesis</fullName>
    </submittedName>
</protein>
<comment type="caution">
    <text evidence="1">The sequence shown here is derived from an EMBL/GenBank/DDBJ whole genome shotgun (WGS) entry which is preliminary data.</text>
</comment>
<dbReference type="GO" id="GO:0016740">
    <property type="term" value="F:transferase activity"/>
    <property type="evidence" value="ECO:0007669"/>
    <property type="project" value="UniProtKB-KW"/>
</dbReference>
<gene>
    <name evidence="1" type="ORF">FHR82_003911</name>
</gene>
<dbReference type="EMBL" id="JACHJQ010000004">
    <property type="protein sequence ID" value="MBB4907669.1"/>
    <property type="molecule type" value="Genomic_DNA"/>
</dbReference>
<keyword evidence="2" id="KW-1185">Reference proteome</keyword>